<sequence length="421" mass="47544">MKRYVLILVVVLFGAYAKAQTLNEVYGQSVKAYEAKDYKSFLALTLKLDSLRPSHPTFTYNLAAAHALNGSVEEANLYLEKLVLTNNKTEFEKDADFKSLETTAAYKKTLLLKAELEKEIKNSKKVISLSEKDLHPEGLLFLEKSKTWLATSIRKRKIVSFNPKTGKCTDWLTGKNILAVFSIKADKDEKYLWAATGALPEMEKYSKALKGKAEILQIDIKTKAIVKRFSVGGEHLFGDLVVAKNNVVYSTDSEKPIVYKIEKDTITEWLSLNGEALSLQGIALNTENTKLFVADYLSGIVAVDIKNNADRSWLEFPKGSTKKGIDGLTYYDNSLIAIHNGVQPIRIVQYKLDKNQKQLTGFTTLDNNRPEFNEPVLSMLKGNKLYFFANSPWKFYSKEFALDLSKFQNPMLFSHDLKGKI</sequence>
<reference evidence="1 2" key="1">
    <citation type="submission" date="2018-10" db="EMBL/GenBank/DDBJ databases">
        <title>Genomic Encyclopedia of Archaeal and Bacterial Type Strains, Phase II (KMG-II): from individual species to whole genera.</title>
        <authorList>
            <person name="Goeker M."/>
        </authorList>
    </citation>
    <scope>NUCLEOTIDE SEQUENCE [LARGE SCALE GENOMIC DNA]</scope>
    <source>
        <strain evidence="1 2">DSM 29537</strain>
    </source>
</reference>
<dbReference type="RefSeq" id="WP_121376299.1">
    <property type="nucleotide sequence ID" value="NZ_RBLC01000002.1"/>
</dbReference>
<name>A0A495MCK2_9FLAO</name>
<comment type="caution">
    <text evidence="1">The sequence shown here is derived from an EMBL/GenBank/DDBJ whole genome shotgun (WGS) entry which is preliminary data.</text>
</comment>
<evidence type="ECO:0000313" key="1">
    <source>
        <dbReference type="EMBL" id="RKS23070.1"/>
    </source>
</evidence>
<organism evidence="1 2">
    <name type="scientific">Flavobacterium endophyticum</name>
    <dbReference type="NCBI Taxonomy" id="1540163"/>
    <lineage>
        <taxon>Bacteria</taxon>
        <taxon>Pseudomonadati</taxon>
        <taxon>Bacteroidota</taxon>
        <taxon>Flavobacteriia</taxon>
        <taxon>Flavobacteriales</taxon>
        <taxon>Flavobacteriaceae</taxon>
        <taxon>Flavobacterium</taxon>
    </lineage>
</organism>
<dbReference type="EMBL" id="RBLC01000002">
    <property type="protein sequence ID" value="RKS23070.1"/>
    <property type="molecule type" value="Genomic_DNA"/>
</dbReference>
<protein>
    <recommendedName>
        <fullName evidence="3">Tetratricopeptide repeat protein</fullName>
    </recommendedName>
</protein>
<dbReference type="InterPro" id="IPR011042">
    <property type="entry name" value="6-blade_b-propeller_TolB-like"/>
</dbReference>
<dbReference type="OrthoDB" id="8584394at2"/>
<evidence type="ECO:0000313" key="2">
    <source>
        <dbReference type="Proteomes" id="UP000277579"/>
    </source>
</evidence>
<dbReference type="Proteomes" id="UP000277579">
    <property type="component" value="Unassembled WGS sequence"/>
</dbReference>
<dbReference type="AlphaFoldDB" id="A0A495MCK2"/>
<gene>
    <name evidence="1" type="ORF">CLV94_1973</name>
</gene>
<dbReference type="Gene3D" id="2.120.10.30">
    <property type="entry name" value="TolB, C-terminal domain"/>
    <property type="match status" value="1"/>
</dbReference>
<proteinExistence type="predicted"/>
<evidence type="ECO:0008006" key="3">
    <source>
        <dbReference type="Google" id="ProtNLM"/>
    </source>
</evidence>
<accession>A0A495MCK2</accession>
<keyword evidence="2" id="KW-1185">Reference proteome</keyword>
<dbReference type="SUPFAM" id="SSF63825">
    <property type="entry name" value="YWTD domain"/>
    <property type="match status" value="1"/>
</dbReference>